<evidence type="ECO:0000256" key="11">
    <source>
        <dbReference type="ARBA" id="ARBA00023099"/>
    </source>
</evidence>
<keyword evidence="14" id="KW-1035">Host cytoplasm</keyword>
<keyword evidence="8" id="KW-0426">Late protein</keyword>
<keyword evidence="7" id="KW-0946">Virion</keyword>
<sequence>MEEINFAALAPRQGTKPMIGAWSNIGTCEMNGGAFNWGSLFSGLKMFGNSVKNLGTKAWNSSAGQALKQKLKDTNLQEKIVEGISSGIHGAVDIANQQIEKAVQKRLEAAPPPPLDSVKEIIEEKVDFPKKRMREEDIEVRASPPSYEELFGEKQTVVEPVQTYYTSKPVFPSSNRNWQATLNNIVGVGLNFTKKRRCY</sequence>
<dbReference type="GO" id="GO:0039664">
    <property type="term" value="P:lysis of host organelle involved in viral entry into host cell"/>
    <property type="evidence" value="ECO:0007669"/>
    <property type="project" value="UniProtKB-KW"/>
</dbReference>
<dbReference type="InterPro" id="IPR004243">
    <property type="entry name" value="McpVI"/>
</dbReference>
<evidence type="ECO:0000256" key="14">
    <source>
        <dbReference type="ARBA" id="ARBA00023200"/>
    </source>
</evidence>
<dbReference type="KEGG" id="vg:80528159"/>
<dbReference type="Proteomes" id="UP000319886">
    <property type="component" value="Segment"/>
</dbReference>
<evidence type="ECO:0000256" key="10">
    <source>
        <dbReference type="ARBA" id="ARBA00022952"/>
    </source>
</evidence>
<evidence type="ECO:0000256" key="5">
    <source>
        <dbReference type="ARBA" id="ARBA00022612"/>
    </source>
</evidence>
<keyword evidence="2" id="KW-1048">Host nucleus</keyword>
<dbReference type="GO" id="GO:0019028">
    <property type="term" value="C:viral capsid"/>
    <property type="evidence" value="ECO:0007669"/>
    <property type="project" value="UniProtKB-KW"/>
</dbReference>
<evidence type="ECO:0000256" key="8">
    <source>
        <dbReference type="ARBA" id="ARBA00022921"/>
    </source>
</evidence>
<evidence type="ECO:0000313" key="16">
    <source>
        <dbReference type="EMBL" id="AXE75632.1"/>
    </source>
</evidence>
<accession>A0A344X9V0</accession>
<evidence type="ECO:0000256" key="3">
    <source>
        <dbReference type="ARBA" id="ARBA00022581"/>
    </source>
</evidence>
<name>A0A344X9V0_9ADEN</name>
<evidence type="ECO:0000256" key="13">
    <source>
        <dbReference type="ARBA" id="ARBA00023157"/>
    </source>
</evidence>
<evidence type="ECO:0000256" key="9">
    <source>
        <dbReference type="ARBA" id="ARBA00022950"/>
    </source>
</evidence>
<keyword evidence="17" id="KW-1185">Reference proteome</keyword>
<evidence type="ECO:0000256" key="7">
    <source>
        <dbReference type="ARBA" id="ARBA00022844"/>
    </source>
</evidence>
<keyword evidence="6" id="KW-0832">Ubl conjugation</keyword>
<dbReference type="GO" id="GO:0043657">
    <property type="term" value="C:host cell"/>
    <property type="evidence" value="ECO:0007669"/>
    <property type="project" value="GOC"/>
</dbReference>
<keyword evidence="9" id="KW-0118">Viral capsid assembly</keyword>
<evidence type="ECO:0000256" key="12">
    <source>
        <dbReference type="ARBA" id="ARBA00023120"/>
    </source>
</evidence>
<evidence type="ECO:0000256" key="1">
    <source>
        <dbReference type="ARBA" id="ARBA00022561"/>
    </source>
</evidence>
<dbReference type="EMBL" id="MG551742">
    <property type="protein sequence ID" value="AXE75632.1"/>
    <property type="molecule type" value="Genomic_DNA"/>
</dbReference>
<keyword evidence="3" id="KW-0945">Host-virus interaction</keyword>
<keyword evidence="13" id="KW-1015">Disulfide bond</keyword>
<organism evidence="16 17">
    <name type="scientific">Egyptian fruit bat adenovirus</name>
    <dbReference type="NCBI Taxonomy" id="2849732"/>
    <lineage>
        <taxon>Viruses</taxon>
        <taxon>Varidnaviria</taxon>
        <taxon>Bamfordvirae</taxon>
        <taxon>Preplasmiviricota</taxon>
        <taxon>Polisuviricotina</taxon>
        <taxon>Pharingeaviricetes</taxon>
        <taxon>Rowavirales</taxon>
        <taxon>Adenoviridae</taxon>
        <taxon>Mastadenovirus</taxon>
        <taxon>Mastadenovirus aegyptiaci</taxon>
        <taxon>Bat mastadenovirus I</taxon>
    </lineage>
</organism>
<keyword evidence="4" id="KW-1162">Viral penetration into host cytoplasm</keyword>
<evidence type="ECO:0000256" key="4">
    <source>
        <dbReference type="ARBA" id="ARBA00022595"/>
    </source>
</evidence>
<keyword evidence="15" id="KW-1160">Virus entry into host cell</keyword>
<evidence type="ECO:0000256" key="15">
    <source>
        <dbReference type="ARBA" id="ARBA00023296"/>
    </source>
</evidence>
<evidence type="ECO:0000313" key="17">
    <source>
        <dbReference type="Proteomes" id="UP000319886"/>
    </source>
</evidence>
<evidence type="ECO:0000256" key="6">
    <source>
        <dbReference type="ARBA" id="ARBA00022843"/>
    </source>
</evidence>
<keyword evidence="11" id="KW-1174">Viral penetration via lysis of host organellar membrane</keyword>
<dbReference type="GO" id="GO:0075521">
    <property type="term" value="P:microtubule-dependent intracellular transport of viral material towards nucleus"/>
    <property type="evidence" value="ECO:0007669"/>
    <property type="project" value="UniProtKB-KW"/>
</dbReference>
<keyword evidence="5" id="KW-1188">Viral release from host cell</keyword>
<keyword evidence="12" id="KW-1176">Cytoplasmic inwards viral transport</keyword>
<dbReference type="RefSeq" id="YP_010790748.1">
    <property type="nucleotide sequence ID" value="NC_075454.1"/>
</dbReference>
<dbReference type="Pfam" id="PF02993">
    <property type="entry name" value="MCPVI"/>
    <property type="match status" value="1"/>
</dbReference>
<proteinExistence type="predicted"/>
<reference evidence="16 17" key="1">
    <citation type="journal article" date="2018" name="Sci. Rep.">
        <title>A novel adenovirus isolated from the Egyptian fruit bat in South Africa is closely related to recent isolates from China.</title>
        <authorList>
            <person name="Jansen van Vuren P."/>
            <person name="Allam M."/>
            <person name="Wiley M.R."/>
            <person name="Ismail A."/>
            <person name="Storm N."/>
            <person name="Birkhead M."/>
            <person name="Markotter W."/>
            <person name="Palacios G."/>
            <person name="Paweska J.T."/>
        </authorList>
    </citation>
    <scope>NUCLEOTIDE SEQUENCE [LARGE SCALE GENOMIC DNA]</scope>
    <source>
        <strain evidence="16">3085</strain>
    </source>
</reference>
<evidence type="ECO:0000256" key="2">
    <source>
        <dbReference type="ARBA" id="ARBA00022562"/>
    </source>
</evidence>
<keyword evidence="1" id="KW-0167">Capsid protein</keyword>
<dbReference type="GeneID" id="80528159"/>
<protein>
    <submittedName>
        <fullName evidence="16">PVI</fullName>
    </submittedName>
</protein>
<keyword evidence="10" id="KW-1177">Microtubular inwards viral transport</keyword>